<evidence type="ECO:0000313" key="3">
    <source>
        <dbReference type="Proteomes" id="UP000007089"/>
    </source>
</evidence>
<organism evidence="2 3">
    <name type="scientific">Anaeromyxobacter dehalogenans (strain ATCC BAA-258 / DSM 21875 / 2CP-1)</name>
    <dbReference type="NCBI Taxonomy" id="455488"/>
    <lineage>
        <taxon>Bacteria</taxon>
        <taxon>Pseudomonadati</taxon>
        <taxon>Myxococcota</taxon>
        <taxon>Myxococcia</taxon>
        <taxon>Myxococcales</taxon>
        <taxon>Cystobacterineae</taxon>
        <taxon>Anaeromyxobacteraceae</taxon>
        <taxon>Anaeromyxobacter</taxon>
    </lineage>
</organism>
<dbReference type="RefSeq" id="WP_012631792.1">
    <property type="nucleotide sequence ID" value="NC_011891.1"/>
</dbReference>
<protein>
    <submittedName>
        <fullName evidence="2">Conserved hypothetical Na/H antiporter</fullName>
    </submittedName>
</protein>
<name>B8JA35_ANAD2</name>
<dbReference type="HOGENOM" id="CLU_1955014_0_0_7"/>
<accession>B8JA35</accession>
<gene>
    <name evidence="2" type="ordered locus">A2cp1_0381</name>
</gene>
<keyword evidence="3" id="KW-1185">Reference proteome</keyword>
<dbReference type="KEGG" id="acp:A2cp1_0381"/>
<keyword evidence="1" id="KW-1133">Transmembrane helix</keyword>
<evidence type="ECO:0000256" key="1">
    <source>
        <dbReference type="SAM" id="Phobius"/>
    </source>
</evidence>
<feature type="transmembrane region" description="Helical" evidence="1">
    <location>
        <begin position="101"/>
        <end position="125"/>
    </location>
</feature>
<proteinExistence type="predicted"/>
<dbReference type="AlphaFoldDB" id="B8JA35"/>
<dbReference type="EMBL" id="CP001359">
    <property type="protein sequence ID" value="ACL63738.1"/>
    <property type="molecule type" value="Genomic_DNA"/>
</dbReference>
<keyword evidence="1" id="KW-0812">Transmembrane</keyword>
<reference evidence="2" key="1">
    <citation type="submission" date="2009-01" db="EMBL/GenBank/DDBJ databases">
        <title>Complete sequence of Anaeromyxobacter dehalogenans 2CP-1.</title>
        <authorList>
            <consortium name="US DOE Joint Genome Institute"/>
            <person name="Lucas S."/>
            <person name="Copeland A."/>
            <person name="Lapidus A."/>
            <person name="Glavina del Rio T."/>
            <person name="Dalin E."/>
            <person name="Tice H."/>
            <person name="Bruce D."/>
            <person name="Goodwin L."/>
            <person name="Pitluck S."/>
            <person name="Saunders E."/>
            <person name="Brettin T."/>
            <person name="Detter J.C."/>
            <person name="Han C."/>
            <person name="Larimer F."/>
            <person name="Land M."/>
            <person name="Hauser L."/>
            <person name="Kyrpides N."/>
            <person name="Ovchinnikova G."/>
            <person name="Beliaev A.S."/>
            <person name="Richardson P."/>
        </authorList>
    </citation>
    <scope>NUCLEOTIDE SEQUENCE</scope>
    <source>
        <strain evidence="2">2CP-1</strain>
    </source>
</reference>
<sequence>MPHLLPVPYLVALGILVVGVALGGALTQPRWPRAAGFLAAILVASFVALAATATALGWQKAGWLGERLVPHLAAAGLPLVSVLTALVVFRRARAPVRIALAIALGAAGISYAGVAGIATACLLTGDCL</sequence>
<feature type="transmembrane region" description="Helical" evidence="1">
    <location>
        <begin position="68"/>
        <end position="89"/>
    </location>
</feature>
<evidence type="ECO:0000313" key="2">
    <source>
        <dbReference type="EMBL" id="ACL63738.1"/>
    </source>
</evidence>
<dbReference type="Proteomes" id="UP000007089">
    <property type="component" value="Chromosome"/>
</dbReference>
<feature type="transmembrane region" description="Helical" evidence="1">
    <location>
        <begin position="34"/>
        <end position="56"/>
    </location>
</feature>
<keyword evidence="1" id="KW-0472">Membrane</keyword>
<feature type="transmembrane region" description="Helical" evidence="1">
    <location>
        <begin position="6"/>
        <end position="27"/>
    </location>
</feature>